<dbReference type="EMBL" id="CAJOAZ010030776">
    <property type="protein sequence ID" value="CAF4435526.1"/>
    <property type="molecule type" value="Genomic_DNA"/>
</dbReference>
<feature type="non-terminal residue" evidence="2">
    <location>
        <position position="1"/>
    </location>
</feature>
<accession>A0A820RA94</accession>
<evidence type="ECO:0000256" key="1">
    <source>
        <dbReference type="SAM" id="MobiDB-lite"/>
    </source>
</evidence>
<gene>
    <name evidence="2" type="ORF">OXD698_LOCUS53498</name>
</gene>
<evidence type="ECO:0000313" key="3">
    <source>
        <dbReference type="Proteomes" id="UP000663844"/>
    </source>
</evidence>
<name>A0A820RA94_9BILA</name>
<organism evidence="2 3">
    <name type="scientific">Adineta steineri</name>
    <dbReference type="NCBI Taxonomy" id="433720"/>
    <lineage>
        <taxon>Eukaryota</taxon>
        <taxon>Metazoa</taxon>
        <taxon>Spiralia</taxon>
        <taxon>Gnathifera</taxon>
        <taxon>Rotifera</taxon>
        <taxon>Eurotatoria</taxon>
        <taxon>Bdelloidea</taxon>
        <taxon>Adinetida</taxon>
        <taxon>Adinetidae</taxon>
        <taxon>Adineta</taxon>
    </lineage>
</organism>
<comment type="caution">
    <text evidence="2">The sequence shown here is derived from an EMBL/GenBank/DDBJ whole genome shotgun (WGS) entry which is preliminary data.</text>
</comment>
<dbReference type="Proteomes" id="UP000663844">
    <property type="component" value="Unassembled WGS sequence"/>
</dbReference>
<evidence type="ECO:0000313" key="2">
    <source>
        <dbReference type="EMBL" id="CAF4435526.1"/>
    </source>
</evidence>
<proteinExistence type="predicted"/>
<sequence length="36" mass="4270">KLSMTDELAEHRVEDDRQKSGLRDKSPEDKKKDKKK</sequence>
<feature type="compositionally biased region" description="Basic and acidic residues" evidence="1">
    <location>
        <begin position="8"/>
        <end position="36"/>
    </location>
</feature>
<reference evidence="2" key="1">
    <citation type="submission" date="2021-02" db="EMBL/GenBank/DDBJ databases">
        <authorList>
            <person name="Nowell W R."/>
        </authorList>
    </citation>
    <scope>NUCLEOTIDE SEQUENCE</scope>
</reference>
<feature type="region of interest" description="Disordered" evidence="1">
    <location>
        <begin position="1"/>
        <end position="36"/>
    </location>
</feature>
<protein>
    <submittedName>
        <fullName evidence="2">Uncharacterized protein</fullName>
    </submittedName>
</protein>
<dbReference type="AlphaFoldDB" id="A0A820RA94"/>